<feature type="transmembrane region" description="Helical" evidence="1">
    <location>
        <begin position="91"/>
        <end position="109"/>
    </location>
</feature>
<evidence type="ECO:0000313" key="2">
    <source>
        <dbReference type="EMBL" id="NMQ28852.1"/>
    </source>
</evidence>
<proteinExistence type="predicted"/>
<gene>
    <name evidence="2" type="ORF">E4Q23_14450</name>
</gene>
<dbReference type="RefSeq" id="WP_423753346.1">
    <property type="nucleotide sequence ID" value="NZ_SPMY01000041.1"/>
</dbReference>
<dbReference type="Proteomes" id="UP000749010">
    <property type="component" value="Unassembled WGS sequence"/>
</dbReference>
<keyword evidence="3" id="KW-1185">Reference proteome</keyword>
<keyword evidence="1" id="KW-1133">Transmembrane helix</keyword>
<keyword evidence="1" id="KW-0812">Transmembrane</keyword>
<evidence type="ECO:0000256" key="1">
    <source>
        <dbReference type="SAM" id="Phobius"/>
    </source>
</evidence>
<reference evidence="2 3" key="1">
    <citation type="submission" date="2019-03" db="EMBL/GenBank/DDBJ databases">
        <title>Metabolic reconstructions from genomes of highly enriched 'Candidatus Accumulibacter' and 'Candidatus Competibacter' bioreactor populations.</title>
        <authorList>
            <person name="Annavajhala M.K."/>
            <person name="Welles L."/>
            <person name="Abbas B."/>
            <person name="Sorokin D."/>
            <person name="Park H."/>
            <person name="Van Loosdrecht M."/>
            <person name="Chandran K."/>
        </authorList>
    </citation>
    <scope>NUCLEOTIDE SEQUENCE [LARGE SCALE GENOMIC DNA]</scope>
    <source>
        <strain evidence="2 3">SBR_S</strain>
    </source>
</reference>
<name>A0ABX1U0Z8_9PROT</name>
<feature type="transmembrane region" description="Helical" evidence="1">
    <location>
        <begin position="61"/>
        <end position="79"/>
    </location>
</feature>
<protein>
    <submittedName>
        <fullName evidence="2">Uncharacterized protein</fullName>
    </submittedName>
</protein>
<sequence length="123" mass="13567">MKNLIGASIIMPVAFLIGCQWGVKGLCIAWLVGFPLVFLINLMRLLPAINIRVRDLMGSMIRPALSSMLMYGSVALVRLSMPEEGYVEWRLPVMILVGALVYGGVAMTANRKDFQEVLGALKR</sequence>
<accession>A0ABX1U0Z8</accession>
<evidence type="ECO:0000313" key="3">
    <source>
        <dbReference type="Proteomes" id="UP000749010"/>
    </source>
</evidence>
<feature type="transmembrane region" description="Helical" evidence="1">
    <location>
        <begin position="29"/>
        <end position="49"/>
    </location>
</feature>
<comment type="caution">
    <text evidence="2">The sequence shown here is derived from an EMBL/GenBank/DDBJ whole genome shotgun (WGS) entry which is preliminary data.</text>
</comment>
<keyword evidence="1" id="KW-0472">Membrane</keyword>
<organism evidence="2 3">
    <name type="scientific">Candidatus Accumulibacter phosphatis</name>
    <dbReference type="NCBI Taxonomy" id="327160"/>
    <lineage>
        <taxon>Bacteria</taxon>
        <taxon>Pseudomonadati</taxon>
        <taxon>Pseudomonadota</taxon>
        <taxon>Betaproteobacteria</taxon>
        <taxon>Candidatus Accumulibacter</taxon>
    </lineage>
</organism>
<dbReference type="PROSITE" id="PS51257">
    <property type="entry name" value="PROKAR_LIPOPROTEIN"/>
    <property type="match status" value="1"/>
</dbReference>
<dbReference type="EMBL" id="SPMY01000041">
    <property type="protein sequence ID" value="NMQ28852.1"/>
    <property type="molecule type" value="Genomic_DNA"/>
</dbReference>